<feature type="region of interest" description="Disordered" evidence="4">
    <location>
        <begin position="27"/>
        <end position="54"/>
    </location>
</feature>
<dbReference type="EMBL" id="UOFV01000109">
    <property type="protein sequence ID" value="VAW97310.1"/>
    <property type="molecule type" value="Genomic_DNA"/>
</dbReference>
<dbReference type="PANTHER" id="PTHR47816:SF4">
    <property type="entry name" value="RIBOSOMAL RNA SMALL SUBUNIT METHYLTRANSFERASE C"/>
    <property type="match status" value="1"/>
</dbReference>
<evidence type="ECO:0000313" key="6">
    <source>
        <dbReference type="EMBL" id="VAW97310.1"/>
    </source>
</evidence>
<dbReference type="GO" id="GO:0032259">
    <property type="term" value="P:methylation"/>
    <property type="evidence" value="ECO:0007669"/>
    <property type="project" value="UniProtKB-KW"/>
</dbReference>
<evidence type="ECO:0000256" key="1">
    <source>
        <dbReference type="ARBA" id="ARBA00022603"/>
    </source>
</evidence>
<evidence type="ECO:0000256" key="4">
    <source>
        <dbReference type="SAM" id="MobiDB-lite"/>
    </source>
</evidence>
<feature type="domain" description="Methyltransferase small" evidence="5">
    <location>
        <begin position="99"/>
        <end position="218"/>
    </location>
</feature>
<accession>A0A3B1A6Y1</accession>
<proteinExistence type="predicted"/>
<protein>
    <recommendedName>
        <fullName evidence="5">Methyltransferase small domain-containing protein</fullName>
    </recommendedName>
</protein>
<gene>
    <name evidence="6" type="ORF">MNBD_GAMMA19-69</name>
</gene>
<sequence>MFFDNIFRKVLLPSTVVIVLLVSGCEPPPQKNQPSTQQSAQQASIPKAKGGLRAPPTETPYTLAYFEPTPENPEYGTLMVNDHAFLVPEGVPRPSIQSVYLLSHWEIKPGESVLDIGTGSGVQSIFAAEISDHIVATDISARAVETAKLNVQRFGLQDKIDVRPPGDLFTPVKPGERFDVILFNIDYPTNQYTQFWWEVHERFFAQVRQHLKPNGRIYYQIGYIDNIPRVKAMTDKNGLRIMRLRMDERLIFLRAPIVFLLQSETDVREQLRREEMAYERQIEADKHRDGQVSAD</sequence>
<dbReference type="GO" id="GO:0008757">
    <property type="term" value="F:S-adenosylmethionine-dependent methyltransferase activity"/>
    <property type="evidence" value="ECO:0007669"/>
    <property type="project" value="InterPro"/>
</dbReference>
<dbReference type="CDD" id="cd02440">
    <property type="entry name" value="AdoMet_MTases"/>
    <property type="match status" value="1"/>
</dbReference>
<evidence type="ECO:0000256" key="2">
    <source>
        <dbReference type="ARBA" id="ARBA00022679"/>
    </source>
</evidence>
<dbReference type="Pfam" id="PF05175">
    <property type="entry name" value="MTS"/>
    <property type="match status" value="1"/>
</dbReference>
<dbReference type="InterPro" id="IPR029063">
    <property type="entry name" value="SAM-dependent_MTases_sf"/>
</dbReference>
<keyword evidence="1" id="KW-0489">Methyltransferase</keyword>
<reference evidence="6" key="1">
    <citation type="submission" date="2018-06" db="EMBL/GenBank/DDBJ databases">
        <authorList>
            <person name="Zhirakovskaya E."/>
        </authorList>
    </citation>
    <scope>NUCLEOTIDE SEQUENCE</scope>
</reference>
<evidence type="ECO:0000259" key="5">
    <source>
        <dbReference type="Pfam" id="PF05175"/>
    </source>
</evidence>
<keyword evidence="3" id="KW-0175">Coiled coil</keyword>
<dbReference type="AlphaFoldDB" id="A0A3B1A6Y1"/>
<evidence type="ECO:0000256" key="3">
    <source>
        <dbReference type="SAM" id="Coils"/>
    </source>
</evidence>
<keyword evidence="2" id="KW-0808">Transferase</keyword>
<dbReference type="InterPro" id="IPR007848">
    <property type="entry name" value="Small_mtfrase_dom"/>
</dbReference>
<dbReference type="InterPro" id="IPR046977">
    <property type="entry name" value="RsmC/RlmG"/>
</dbReference>
<dbReference type="SUPFAM" id="SSF53335">
    <property type="entry name" value="S-adenosyl-L-methionine-dependent methyltransferases"/>
    <property type="match status" value="1"/>
</dbReference>
<dbReference type="Gene3D" id="3.40.50.150">
    <property type="entry name" value="Vaccinia Virus protein VP39"/>
    <property type="match status" value="1"/>
</dbReference>
<dbReference type="PANTHER" id="PTHR47816">
    <property type="entry name" value="RIBOSOMAL RNA SMALL SUBUNIT METHYLTRANSFERASE C"/>
    <property type="match status" value="1"/>
</dbReference>
<feature type="coiled-coil region" evidence="3">
    <location>
        <begin position="261"/>
        <end position="288"/>
    </location>
</feature>
<name>A0A3B1A6Y1_9ZZZZ</name>
<organism evidence="6">
    <name type="scientific">hydrothermal vent metagenome</name>
    <dbReference type="NCBI Taxonomy" id="652676"/>
    <lineage>
        <taxon>unclassified sequences</taxon>
        <taxon>metagenomes</taxon>
        <taxon>ecological metagenomes</taxon>
    </lineage>
</organism>